<dbReference type="PRINTS" id="PR00125">
    <property type="entry name" value="ATPASEDELTA"/>
</dbReference>
<dbReference type="Gene3D" id="1.10.520.20">
    <property type="entry name" value="N-terminal domain of the delta subunit of the F1F0-ATP synthase"/>
    <property type="match status" value="1"/>
</dbReference>
<keyword evidence="7" id="KW-0139">CF(1)</keyword>
<dbReference type="PATRIC" id="fig|1189621.3.peg.3011"/>
<comment type="subcellular location">
    <subcellularLocation>
        <location evidence="7">Cell membrane</location>
        <topology evidence="7">Peripheral membrane protein</topology>
    </subcellularLocation>
    <subcellularLocation>
        <location evidence="1">Membrane</location>
    </subcellularLocation>
</comment>
<dbReference type="EMBL" id="AJYA01000035">
    <property type="protein sequence ID" value="EIM75046.1"/>
    <property type="molecule type" value="Genomic_DNA"/>
</dbReference>
<dbReference type="HAMAP" id="MF_01416">
    <property type="entry name" value="ATP_synth_delta_bact"/>
    <property type="match status" value="1"/>
</dbReference>
<dbReference type="PROSITE" id="PS00389">
    <property type="entry name" value="ATPASE_DELTA"/>
    <property type="match status" value="1"/>
</dbReference>
<dbReference type="PANTHER" id="PTHR11910">
    <property type="entry name" value="ATP SYNTHASE DELTA CHAIN"/>
    <property type="match status" value="1"/>
</dbReference>
<dbReference type="Proteomes" id="UP000005551">
    <property type="component" value="Unassembled WGS sequence"/>
</dbReference>
<sequence length="186" mass="20787">MSEFRVASRYAKSLLELAVENKVLEAVKADVNRIMEACQANKELVFVLKSPVVSSDKKFAILQALLGTSGQKLTVDFLRIVADKNRASLTVDILKQFVRLYNVHEGIQEATVTTAFPLTDELRKAFEGTVKEISGLAKVQLVETVDTAIIGGFILRVNDRQLDESLSGKLRALRLQLTKNQYEKLY</sequence>
<comment type="function">
    <text evidence="7">F(1)F(0) ATP synthase produces ATP from ADP in the presence of a proton or sodium gradient. F-type ATPases consist of two structural domains, F(1) containing the extramembraneous catalytic core and F(0) containing the membrane proton channel, linked together by a central stalk and a peripheral stalk. During catalysis, ATP synthesis in the catalytic domain of F(1) is coupled via a rotary mechanism of the central stalk subunits to proton translocation.</text>
</comment>
<accession>I5BZP4</accession>
<evidence type="ECO:0000256" key="7">
    <source>
        <dbReference type="HAMAP-Rule" id="MF_01416"/>
    </source>
</evidence>
<comment type="function">
    <text evidence="7">This protein is part of the stalk that links CF(0) to CF(1). It either transmits conformational changes from CF(0) to CF(1) or is implicated in proton conduction.</text>
</comment>
<dbReference type="GO" id="GO:0005886">
    <property type="term" value="C:plasma membrane"/>
    <property type="evidence" value="ECO:0007669"/>
    <property type="project" value="UniProtKB-SubCell"/>
</dbReference>
<keyword evidence="6 7" id="KW-0066">ATP synthesis</keyword>
<evidence type="ECO:0000256" key="2">
    <source>
        <dbReference type="ARBA" id="ARBA00022448"/>
    </source>
</evidence>
<dbReference type="GO" id="GO:0045259">
    <property type="term" value="C:proton-transporting ATP synthase complex"/>
    <property type="evidence" value="ECO:0007669"/>
    <property type="project" value="UniProtKB-KW"/>
</dbReference>
<dbReference type="OrthoDB" id="9802471at2"/>
<evidence type="ECO:0000256" key="6">
    <source>
        <dbReference type="ARBA" id="ARBA00023310"/>
    </source>
</evidence>
<dbReference type="RefSeq" id="WP_009056129.1">
    <property type="nucleotide sequence ID" value="NZ_AJYA01000035.1"/>
</dbReference>
<dbReference type="InterPro" id="IPR026015">
    <property type="entry name" value="ATP_synth_OSCP/delta_N_sf"/>
</dbReference>
<comment type="similarity">
    <text evidence="7">Belongs to the ATPase delta chain family.</text>
</comment>
<evidence type="ECO:0000256" key="3">
    <source>
        <dbReference type="ARBA" id="ARBA00022781"/>
    </source>
</evidence>
<keyword evidence="7" id="KW-1003">Cell membrane</keyword>
<reference evidence="8 9" key="1">
    <citation type="submission" date="2012-05" db="EMBL/GenBank/DDBJ databases">
        <title>Genome sequence of Nitritalea halalkaliphila LW7.</title>
        <authorList>
            <person name="Jangir P.K."/>
            <person name="Singh A."/>
            <person name="Shivaji S."/>
            <person name="Sharma R."/>
        </authorList>
    </citation>
    <scope>NUCLEOTIDE SEQUENCE [LARGE SCALE GENOMIC DNA]</scope>
    <source>
        <strain evidence="8 9">LW7</strain>
    </source>
</reference>
<dbReference type="SUPFAM" id="SSF47928">
    <property type="entry name" value="N-terminal domain of the delta subunit of the F1F0-ATP synthase"/>
    <property type="match status" value="1"/>
</dbReference>
<evidence type="ECO:0000256" key="5">
    <source>
        <dbReference type="ARBA" id="ARBA00023136"/>
    </source>
</evidence>
<dbReference type="NCBIfam" id="TIGR01145">
    <property type="entry name" value="ATP_synt_delta"/>
    <property type="match status" value="1"/>
</dbReference>
<protein>
    <recommendedName>
        <fullName evidence="7">ATP synthase subunit delta</fullName>
    </recommendedName>
    <alternativeName>
        <fullName evidence="7">ATP synthase F(1) sector subunit delta</fullName>
    </alternativeName>
    <alternativeName>
        <fullName evidence="7">F-type ATPase subunit delta</fullName>
        <shortName evidence="7">F-ATPase subunit delta</shortName>
    </alternativeName>
</protein>
<gene>
    <name evidence="7" type="primary">atpH</name>
    <name evidence="8" type="ORF">A3SI_14454</name>
</gene>
<evidence type="ECO:0000256" key="1">
    <source>
        <dbReference type="ARBA" id="ARBA00004370"/>
    </source>
</evidence>
<dbReference type="STRING" id="1189621.A3SI_14454"/>
<keyword evidence="9" id="KW-1185">Reference proteome</keyword>
<dbReference type="InterPro" id="IPR020781">
    <property type="entry name" value="ATPase_OSCP/d_CS"/>
</dbReference>
<evidence type="ECO:0000313" key="9">
    <source>
        <dbReference type="Proteomes" id="UP000005551"/>
    </source>
</evidence>
<proteinExistence type="inferred from homology"/>
<keyword evidence="3 7" id="KW-0375">Hydrogen ion transport</keyword>
<dbReference type="InterPro" id="IPR000711">
    <property type="entry name" value="ATPase_OSCP/dsu"/>
</dbReference>
<keyword evidence="4 7" id="KW-0406">Ion transport</keyword>
<dbReference type="GO" id="GO:0046933">
    <property type="term" value="F:proton-transporting ATP synthase activity, rotational mechanism"/>
    <property type="evidence" value="ECO:0007669"/>
    <property type="project" value="UniProtKB-UniRule"/>
</dbReference>
<comment type="caution">
    <text evidence="8">The sequence shown here is derived from an EMBL/GenBank/DDBJ whole genome shotgun (WGS) entry which is preliminary data.</text>
</comment>
<organism evidence="8 9">
    <name type="scientific">Nitritalea halalkaliphila LW7</name>
    <dbReference type="NCBI Taxonomy" id="1189621"/>
    <lineage>
        <taxon>Bacteria</taxon>
        <taxon>Pseudomonadati</taxon>
        <taxon>Bacteroidota</taxon>
        <taxon>Cytophagia</taxon>
        <taxon>Cytophagales</taxon>
        <taxon>Cyclobacteriaceae</taxon>
        <taxon>Nitritalea</taxon>
    </lineage>
</organism>
<evidence type="ECO:0000256" key="4">
    <source>
        <dbReference type="ARBA" id="ARBA00023065"/>
    </source>
</evidence>
<dbReference type="Pfam" id="PF00213">
    <property type="entry name" value="OSCP"/>
    <property type="match status" value="1"/>
</dbReference>
<keyword evidence="2 7" id="KW-0813">Transport</keyword>
<evidence type="ECO:0000313" key="8">
    <source>
        <dbReference type="EMBL" id="EIM75046.1"/>
    </source>
</evidence>
<dbReference type="AlphaFoldDB" id="I5BZP4"/>
<keyword evidence="5 7" id="KW-0472">Membrane</keyword>
<name>I5BZP4_9BACT</name>